<keyword evidence="2" id="KW-0472">Membrane</keyword>
<evidence type="ECO:0000256" key="4">
    <source>
        <dbReference type="SAM" id="MobiDB-lite"/>
    </source>
</evidence>
<feature type="region of interest" description="Disordered" evidence="4">
    <location>
        <begin position="598"/>
        <end position="644"/>
    </location>
</feature>
<evidence type="ECO:0000256" key="2">
    <source>
        <dbReference type="ARBA" id="ARBA00023136"/>
    </source>
</evidence>
<evidence type="ECO:0000313" key="6">
    <source>
        <dbReference type="EMBL" id="MFD1612234.1"/>
    </source>
</evidence>
<feature type="region of interest" description="Disordered" evidence="4">
    <location>
        <begin position="19"/>
        <end position="51"/>
    </location>
</feature>
<dbReference type="RefSeq" id="WP_380888996.1">
    <property type="nucleotide sequence ID" value="NZ_JBHUDY010000001.1"/>
</dbReference>
<proteinExistence type="predicted"/>
<feature type="compositionally biased region" description="Gly residues" evidence="4">
    <location>
        <begin position="610"/>
        <end position="644"/>
    </location>
</feature>
<dbReference type="Gene3D" id="2.170.130.10">
    <property type="entry name" value="TonB-dependent receptor, plug domain"/>
    <property type="match status" value="1"/>
</dbReference>
<gene>
    <name evidence="6" type="ORF">ACFSCW_10515</name>
</gene>
<protein>
    <submittedName>
        <fullName evidence="6">TonB-dependent receptor</fullName>
    </submittedName>
</protein>
<dbReference type="EMBL" id="JBHUDY010000001">
    <property type="protein sequence ID" value="MFD1612234.1"/>
    <property type="molecule type" value="Genomic_DNA"/>
</dbReference>
<evidence type="ECO:0000256" key="3">
    <source>
        <dbReference type="ARBA" id="ARBA00023237"/>
    </source>
</evidence>
<keyword evidence="3" id="KW-0998">Cell outer membrane</keyword>
<evidence type="ECO:0000256" key="1">
    <source>
        <dbReference type="ARBA" id="ARBA00004442"/>
    </source>
</evidence>
<dbReference type="SUPFAM" id="SSF56935">
    <property type="entry name" value="Porins"/>
    <property type="match status" value="1"/>
</dbReference>
<keyword evidence="5" id="KW-0732">Signal</keyword>
<keyword evidence="6" id="KW-0675">Receptor</keyword>
<evidence type="ECO:0000313" key="7">
    <source>
        <dbReference type="Proteomes" id="UP001597115"/>
    </source>
</evidence>
<name>A0ABW4I2U4_9SPHN</name>
<organism evidence="6 7">
    <name type="scientific">Sphingomonas tabacisoli</name>
    <dbReference type="NCBI Taxonomy" id="2249466"/>
    <lineage>
        <taxon>Bacteria</taxon>
        <taxon>Pseudomonadati</taxon>
        <taxon>Pseudomonadota</taxon>
        <taxon>Alphaproteobacteria</taxon>
        <taxon>Sphingomonadales</taxon>
        <taxon>Sphingomonadaceae</taxon>
        <taxon>Sphingomonas</taxon>
    </lineage>
</organism>
<dbReference type="Proteomes" id="UP001597115">
    <property type="component" value="Unassembled WGS sequence"/>
</dbReference>
<dbReference type="InterPro" id="IPR037066">
    <property type="entry name" value="Plug_dom_sf"/>
</dbReference>
<comment type="caution">
    <text evidence="6">The sequence shown here is derived from an EMBL/GenBank/DDBJ whole genome shotgun (WGS) entry which is preliminary data.</text>
</comment>
<feature type="compositionally biased region" description="Pro residues" evidence="4">
    <location>
        <begin position="24"/>
        <end position="43"/>
    </location>
</feature>
<sequence>MIGRVALVSALLAGTAVPSWAQEPSPPAQQAPQAAPKPAPAAEPAPDEADDEEIVVVGQRERGAVIGDIKPEVQLSPADIRSYGVSSVAELLSELGPQIATTRGSNRGASVVLLNGLKISGFSEIRDIPTEAIQRVDILPEEVALKYGYSADQKVVNIVLRRRFRATTAELSDRIATDGGANQPQGTASLLRINPTGRFNLAGTYTRTQQLLESQRDILADTGFDQRGFRTLIPSGDSASVNAIYATGIAEGVSATVNGRLQYDDTRAVLGLSADGAGPLITQDNHSLNTHLGTTLNGAISGWQWTFTSAYDRTATDTKTSVTADKAHSAASNFGGDFTINGQPLKLPAGAVSTTVRINASTNDFSSRTTRTGTVRNGDVHRDIGGGQINVDVPIASRDRAFLGFLGNLSVNGNVEVQHLSDFGTQTTYGYGATWSPIRAINLVVSHTDEESAPTAQQLGNPVIVTPGVRVFDLVRNQSAIVTQITGGNSGLLADDRKVTKLGLTLRPFTDTDLSLVANYTRTRTRNAIESLGFPTAAIQAAFPDRFIRDASGDLVQIDARPVNFFREREDQLRWGINFSKRIKDTTAEQFRALAAAGRLPFPGGRRPDGAGGPGGQAGGGAGQGDRPRGPGGGGGGGRFGGGGGGFGGGRLQFALYHTWHFKDDVLVRPGGPFIDLLHGGSLGRGGGQPRHEIEAQAGITRNGLGARLSANWQSGTTVDGATGLASDQLRFGSLATVDFRLFANLGSMPKVLVAHPWLRGSRVTVSVDNLFNQRQRVRDATGVTPVNYQPDLLDPLGRTIKISFRKLFFSLPQRGGGARPGSDD</sequence>
<feature type="signal peptide" evidence="5">
    <location>
        <begin position="1"/>
        <end position="21"/>
    </location>
</feature>
<keyword evidence="7" id="KW-1185">Reference proteome</keyword>
<dbReference type="Gene3D" id="2.40.170.20">
    <property type="entry name" value="TonB-dependent receptor, beta-barrel domain"/>
    <property type="match status" value="1"/>
</dbReference>
<dbReference type="InterPro" id="IPR036942">
    <property type="entry name" value="Beta-barrel_TonB_sf"/>
</dbReference>
<feature type="chain" id="PRO_5046243779" evidence="5">
    <location>
        <begin position="22"/>
        <end position="825"/>
    </location>
</feature>
<dbReference type="PANTHER" id="PTHR47234">
    <property type="match status" value="1"/>
</dbReference>
<evidence type="ECO:0000256" key="5">
    <source>
        <dbReference type="SAM" id="SignalP"/>
    </source>
</evidence>
<dbReference type="PANTHER" id="PTHR47234:SF3">
    <property type="entry name" value="SECRETIN_TONB SHORT N-TERMINAL DOMAIN-CONTAINING PROTEIN"/>
    <property type="match status" value="1"/>
</dbReference>
<comment type="subcellular location">
    <subcellularLocation>
        <location evidence="1">Cell outer membrane</location>
    </subcellularLocation>
</comment>
<accession>A0ABW4I2U4</accession>
<reference evidence="7" key="1">
    <citation type="journal article" date="2019" name="Int. J. Syst. Evol. Microbiol.">
        <title>The Global Catalogue of Microorganisms (GCM) 10K type strain sequencing project: providing services to taxonomists for standard genome sequencing and annotation.</title>
        <authorList>
            <consortium name="The Broad Institute Genomics Platform"/>
            <consortium name="The Broad Institute Genome Sequencing Center for Infectious Disease"/>
            <person name="Wu L."/>
            <person name="Ma J."/>
        </authorList>
    </citation>
    <scope>NUCLEOTIDE SEQUENCE [LARGE SCALE GENOMIC DNA]</scope>
    <source>
        <strain evidence="7">CGMCC 1.16275</strain>
    </source>
</reference>